<sequence>ASFNALYSGYKYSAKVRDRVFELTKTQFRILTRQKCVYCGSEPKNVYHRKNTNGPYICNGIDRVDNSVGYTKDNCVPCCKFCNRAKGIETTKNFIAWLGRVRTFGG</sequence>
<organism evidence="1">
    <name type="scientific">marine sediment metagenome</name>
    <dbReference type="NCBI Taxonomy" id="412755"/>
    <lineage>
        <taxon>unclassified sequences</taxon>
        <taxon>metagenomes</taxon>
        <taxon>ecological metagenomes</taxon>
    </lineage>
</organism>
<comment type="caution">
    <text evidence="1">The sequence shown here is derived from an EMBL/GenBank/DDBJ whole genome shotgun (WGS) entry which is preliminary data.</text>
</comment>
<name>A0A0F9LCY2_9ZZZZ</name>
<dbReference type="Gene3D" id="3.30.40.220">
    <property type="match status" value="1"/>
</dbReference>
<dbReference type="AlphaFoldDB" id="A0A0F9LCY2"/>
<accession>A0A0F9LCY2</accession>
<gene>
    <name evidence="1" type="ORF">LCGC14_1230250</name>
</gene>
<dbReference type="EMBL" id="LAZR01006558">
    <property type="protein sequence ID" value="KKM91273.1"/>
    <property type="molecule type" value="Genomic_DNA"/>
</dbReference>
<feature type="non-terminal residue" evidence="1">
    <location>
        <position position="1"/>
    </location>
</feature>
<evidence type="ECO:0008006" key="2">
    <source>
        <dbReference type="Google" id="ProtNLM"/>
    </source>
</evidence>
<proteinExistence type="predicted"/>
<evidence type="ECO:0000313" key="1">
    <source>
        <dbReference type="EMBL" id="KKM91273.1"/>
    </source>
</evidence>
<protein>
    <recommendedName>
        <fullName evidence="2">HNH nuclease domain-containing protein</fullName>
    </recommendedName>
</protein>
<reference evidence="1" key="1">
    <citation type="journal article" date="2015" name="Nature">
        <title>Complex archaea that bridge the gap between prokaryotes and eukaryotes.</title>
        <authorList>
            <person name="Spang A."/>
            <person name="Saw J.H."/>
            <person name="Jorgensen S.L."/>
            <person name="Zaremba-Niedzwiedzka K."/>
            <person name="Martijn J."/>
            <person name="Lind A.E."/>
            <person name="van Eijk R."/>
            <person name="Schleper C."/>
            <person name="Guy L."/>
            <person name="Ettema T.J."/>
        </authorList>
    </citation>
    <scope>NUCLEOTIDE SEQUENCE</scope>
</reference>